<dbReference type="Gene3D" id="3.40.30.10">
    <property type="entry name" value="Glutaredoxin"/>
    <property type="match status" value="1"/>
</dbReference>
<evidence type="ECO:0000313" key="7">
    <source>
        <dbReference type="EMBL" id="SFW85799.1"/>
    </source>
</evidence>
<protein>
    <recommendedName>
        <fullName evidence="4">Glutathione peroxidase</fullName>
    </recommendedName>
</protein>
<dbReference type="GO" id="GO:0004601">
    <property type="term" value="F:peroxidase activity"/>
    <property type="evidence" value="ECO:0007669"/>
    <property type="project" value="UniProtKB-KW"/>
</dbReference>
<keyword evidence="3 4" id="KW-0560">Oxidoreductase</keyword>
<evidence type="ECO:0000259" key="6">
    <source>
        <dbReference type="PROSITE" id="PS51352"/>
    </source>
</evidence>
<evidence type="ECO:0000256" key="1">
    <source>
        <dbReference type="ARBA" id="ARBA00006926"/>
    </source>
</evidence>
<sequence length="300" mass="34061">MKTNTVQNIFRIILGSFMLLAGIGHLTFQRSEFLAQVPRWLPDSPTFMDFIVLSSGAVEILLGLSMIFLSKFRPQVGIALAVFYILIFPGNISQYTNHINAFGLDTDQKRLIRLFFQPLLVIWALWSTNGWRYIFKRKTIDPQLSIYDFNAKTLSGSDESLGKYKGKTIIVVNTASKCGLTPQYEGLEKLYKKYKDQGLVILGFPCSQFANQELNSSKEIEEFCQVNYGVSFPMFDKVDVNGKGAHPIFTYLKNELGGVLGNNIKWNFTKFVIDKNGKPVKRFAPTTKPEKMDTFISELL</sequence>
<organism evidence="7 8">
    <name type="scientific">Chitinophaga sancti</name>
    <dbReference type="NCBI Taxonomy" id="1004"/>
    <lineage>
        <taxon>Bacteria</taxon>
        <taxon>Pseudomonadati</taxon>
        <taxon>Bacteroidota</taxon>
        <taxon>Chitinophagia</taxon>
        <taxon>Chitinophagales</taxon>
        <taxon>Chitinophagaceae</taxon>
        <taxon>Chitinophaga</taxon>
    </lineage>
</organism>
<dbReference type="PRINTS" id="PR01011">
    <property type="entry name" value="GLUTPROXDASE"/>
</dbReference>
<keyword evidence="2 4" id="KW-0575">Peroxidase</keyword>
<keyword evidence="5" id="KW-0812">Transmembrane</keyword>
<dbReference type="PROSITE" id="PS00460">
    <property type="entry name" value="GLUTATHIONE_PEROXID_1"/>
    <property type="match status" value="1"/>
</dbReference>
<dbReference type="PANTHER" id="PTHR11592:SF78">
    <property type="entry name" value="GLUTATHIONE PEROXIDASE"/>
    <property type="match status" value="1"/>
</dbReference>
<dbReference type="CDD" id="cd00340">
    <property type="entry name" value="GSH_Peroxidase"/>
    <property type="match status" value="1"/>
</dbReference>
<evidence type="ECO:0000256" key="4">
    <source>
        <dbReference type="RuleBase" id="RU000499"/>
    </source>
</evidence>
<dbReference type="InterPro" id="IPR036249">
    <property type="entry name" value="Thioredoxin-like_sf"/>
</dbReference>
<dbReference type="EMBL" id="FPIZ01000027">
    <property type="protein sequence ID" value="SFW85799.1"/>
    <property type="molecule type" value="Genomic_DNA"/>
</dbReference>
<proteinExistence type="inferred from homology"/>
<name>A0A1K1SP07_9BACT</name>
<dbReference type="Pfam" id="PF00255">
    <property type="entry name" value="GSHPx"/>
    <property type="match status" value="1"/>
</dbReference>
<dbReference type="STRING" id="1004.SAMN05661012_05789"/>
<reference evidence="7 8" key="1">
    <citation type="submission" date="2016-11" db="EMBL/GenBank/DDBJ databases">
        <authorList>
            <person name="Jaros S."/>
            <person name="Januszkiewicz K."/>
            <person name="Wedrychowicz H."/>
        </authorList>
    </citation>
    <scope>NUCLEOTIDE SEQUENCE [LARGE SCALE GENOMIC DNA]</scope>
    <source>
        <strain evidence="7 8">DSM 784</strain>
    </source>
</reference>
<dbReference type="PROSITE" id="PS51352">
    <property type="entry name" value="THIOREDOXIN_2"/>
    <property type="match status" value="1"/>
</dbReference>
<dbReference type="SUPFAM" id="SSF52833">
    <property type="entry name" value="Thioredoxin-like"/>
    <property type="match status" value="1"/>
</dbReference>
<dbReference type="AlphaFoldDB" id="A0A1K1SP07"/>
<evidence type="ECO:0000256" key="2">
    <source>
        <dbReference type="ARBA" id="ARBA00022559"/>
    </source>
</evidence>
<dbReference type="PROSITE" id="PS51355">
    <property type="entry name" value="GLUTATHIONE_PEROXID_3"/>
    <property type="match status" value="1"/>
</dbReference>
<dbReference type="Proteomes" id="UP000183788">
    <property type="component" value="Unassembled WGS sequence"/>
</dbReference>
<dbReference type="PANTHER" id="PTHR11592">
    <property type="entry name" value="GLUTATHIONE PEROXIDASE"/>
    <property type="match status" value="1"/>
</dbReference>
<gene>
    <name evidence="7" type="ORF">SAMN05661012_05789</name>
</gene>
<dbReference type="InterPro" id="IPR029759">
    <property type="entry name" value="GPX_AS"/>
</dbReference>
<accession>A0A1K1SP07</accession>
<evidence type="ECO:0000256" key="3">
    <source>
        <dbReference type="ARBA" id="ARBA00023002"/>
    </source>
</evidence>
<dbReference type="GO" id="GO:0034599">
    <property type="term" value="P:cellular response to oxidative stress"/>
    <property type="evidence" value="ECO:0007669"/>
    <property type="project" value="TreeGrafter"/>
</dbReference>
<feature type="transmembrane region" description="Helical" evidence="5">
    <location>
        <begin position="48"/>
        <end position="69"/>
    </location>
</feature>
<comment type="similarity">
    <text evidence="1 4">Belongs to the glutathione peroxidase family.</text>
</comment>
<feature type="transmembrane region" description="Helical" evidence="5">
    <location>
        <begin position="76"/>
        <end position="95"/>
    </location>
</feature>
<dbReference type="FunFam" id="3.40.30.10:FF:000010">
    <property type="entry name" value="Glutathione peroxidase"/>
    <property type="match status" value="1"/>
</dbReference>
<feature type="domain" description="Thioredoxin" evidence="6">
    <location>
        <begin position="140"/>
        <end position="300"/>
    </location>
</feature>
<keyword evidence="5" id="KW-0472">Membrane</keyword>
<feature type="transmembrane region" description="Helical" evidence="5">
    <location>
        <begin position="9"/>
        <end position="28"/>
    </location>
</feature>
<evidence type="ECO:0000313" key="8">
    <source>
        <dbReference type="Proteomes" id="UP000183788"/>
    </source>
</evidence>
<dbReference type="InterPro" id="IPR000889">
    <property type="entry name" value="Glutathione_peroxidase"/>
</dbReference>
<feature type="transmembrane region" description="Helical" evidence="5">
    <location>
        <begin position="115"/>
        <end position="135"/>
    </location>
</feature>
<keyword evidence="5" id="KW-1133">Transmembrane helix</keyword>
<dbReference type="InterPro" id="IPR013766">
    <property type="entry name" value="Thioredoxin_domain"/>
</dbReference>
<evidence type="ECO:0000256" key="5">
    <source>
        <dbReference type="SAM" id="Phobius"/>
    </source>
</evidence>